<accession>A0ABY6V4Q5</accession>
<protein>
    <recommendedName>
        <fullName evidence="5">MYND-type domain-containing protein</fullName>
    </recommendedName>
</protein>
<dbReference type="EMBL" id="CABFNS010000995">
    <property type="protein sequence ID" value="VUC37529.1"/>
    <property type="molecule type" value="Genomic_DNA"/>
</dbReference>
<evidence type="ECO:0000256" key="3">
    <source>
        <dbReference type="ARBA" id="ARBA00022833"/>
    </source>
</evidence>
<keyword evidence="3" id="KW-0862">Zinc</keyword>
<organism evidence="6 7">
    <name type="scientific">Bionectria ochroleuca</name>
    <name type="common">Gliocladium roseum</name>
    <dbReference type="NCBI Taxonomy" id="29856"/>
    <lineage>
        <taxon>Eukaryota</taxon>
        <taxon>Fungi</taxon>
        <taxon>Dikarya</taxon>
        <taxon>Ascomycota</taxon>
        <taxon>Pezizomycotina</taxon>
        <taxon>Sordariomycetes</taxon>
        <taxon>Hypocreomycetidae</taxon>
        <taxon>Hypocreales</taxon>
        <taxon>Bionectriaceae</taxon>
        <taxon>Clonostachys</taxon>
    </lineage>
</organism>
<name>A0ABY6V4Q5_BIOOC</name>
<feature type="domain" description="MYND-type" evidence="5">
    <location>
        <begin position="24"/>
        <end position="68"/>
    </location>
</feature>
<dbReference type="InterPro" id="IPR002893">
    <property type="entry name" value="Znf_MYND"/>
</dbReference>
<sequence length="416" mass="47905">MEDLPKPKGHRRLPDALLHGDHKCENCHKPGANMICASCQISDIGSICTRYCSRDCQKEHWQEHKKVCRDRRRLARATRLYDTIWTTFAENTFVSRFTLDGKTDGIVKVRPIYKKETLYHGGWTGETIFRDFPKAVMGDNEDDEIKQALLHESACDDVLSTGLGLVQSLLFQVCSKITEIHIKTKDRPIEVEIEGFTTVDWDHTVLRARLESGEEFAIDLTGAQFGWQEKIYTWQSYIQHRAECLDGPAMALGHAHMHQALDMTKYPTEILRRAAYEYREEIAQGVGKSITAFFNEKETSAWKFLSQAESTFPAQSAELVAKATMTIHDGIHKLTVERGLGRWYVHLDPCDYGLKVLRDELLACKMKKIWMSKKRVDKVFLRFAHLPKPAMERACLDRLTDILEKRWALYMCCNDV</sequence>
<gene>
    <name evidence="6" type="ORF">CLO192961_LOCUS475675</name>
</gene>
<proteinExistence type="predicted"/>
<comment type="caution">
    <text evidence="6">The sequence shown here is derived from an EMBL/GenBank/DDBJ whole genome shotgun (WGS) entry which is preliminary data.</text>
</comment>
<keyword evidence="1" id="KW-0479">Metal-binding</keyword>
<evidence type="ECO:0000313" key="6">
    <source>
        <dbReference type="EMBL" id="VUC37529.1"/>
    </source>
</evidence>
<keyword evidence="7" id="KW-1185">Reference proteome</keyword>
<keyword evidence="2 4" id="KW-0863">Zinc-finger</keyword>
<dbReference type="Gene3D" id="6.10.140.2220">
    <property type="match status" value="1"/>
</dbReference>
<dbReference type="Proteomes" id="UP000766486">
    <property type="component" value="Unassembled WGS sequence"/>
</dbReference>
<evidence type="ECO:0000313" key="7">
    <source>
        <dbReference type="Proteomes" id="UP000766486"/>
    </source>
</evidence>
<dbReference type="SUPFAM" id="SSF144232">
    <property type="entry name" value="HIT/MYND zinc finger-like"/>
    <property type="match status" value="1"/>
</dbReference>
<evidence type="ECO:0000259" key="5">
    <source>
        <dbReference type="PROSITE" id="PS50865"/>
    </source>
</evidence>
<dbReference type="PROSITE" id="PS50865">
    <property type="entry name" value="ZF_MYND_2"/>
    <property type="match status" value="1"/>
</dbReference>
<dbReference type="Pfam" id="PF01753">
    <property type="entry name" value="zf-MYND"/>
    <property type="match status" value="1"/>
</dbReference>
<evidence type="ECO:0000256" key="2">
    <source>
        <dbReference type="ARBA" id="ARBA00022771"/>
    </source>
</evidence>
<evidence type="ECO:0000256" key="1">
    <source>
        <dbReference type="ARBA" id="ARBA00022723"/>
    </source>
</evidence>
<evidence type="ECO:0000256" key="4">
    <source>
        <dbReference type="PROSITE-ProRule" id="PRU00134"/>
    </source>
</evidence>
<reference evidence="6 7" key="1">
    <citation type="submission" date="2019-06" db="EMBL/GenBank/DDBJ databases">
        <authorList>
            <person name="Broberg M."/>
        </authorList>
    </citation>
    <scope>NUCLEOTIDE SEQUENCE [LARGE SCALE GENOMIC DNA]</scope>
</reference>